<organism evidence="1 2">
    <name type="scientific">Pseudomonas savastanoi pv. glycinea str. race 4</name>
    <dbReference type="NCBI Taxonomy" id="875330"/>
    <lineage>
        <taxon>Bacteria</taxon>
        <taxon>Pseudomonadati</taxon>
        <taxon>Pseudomonadota</taxon>
        <taxon>Gammaproteobacteria</taxon>
        <taxon>Pseudomonadales</taxon>
        <taxon>Pseudomonadaceae</taxon>
        <taxon>Pseudomonas</taxon>
    </lineage>
</organism>
<feature type="non-terminal residue" evidence="1">
    <location>
        <position position="1"/>
    </location>
</feature>
<gene>
    <name evidence="1" type="ORF">Pgy4_40577</name>
</gene>
<dbReference type="HOGENOM" id="CLU_3370243_0_0_6"/>
<dbReference type="Proteomes" id="UP000005466">
    <property type="component" value="Unassembled WGS sequence"/>
</dbReference>
<evidence type="ECO:0000313" key="1">
    <source>
        <dbReference type="EMBL" id="EGH19283.1"/>
    </source>
</evidence>
<evidence type="ECO:0000313" key="2">
    <source>
        <dbReference type="Proteomes" id="UP000005466"/>
    </source>
</evidence>
<proteinExistence type="predicted"/>
<dbReference type="EMBL" id="ADWY01003847">
    <property type="protein sequence ID" value="EGH19283.1"/>
    <property type="molecule type" value="Genomic_DNA"/>
</dbReference>
<protein>
    <submittedName>
        <fullName evidence="1">Uncharacterized protein</fullName>
    </submittedName>
</protein>
<reference evidence="1 2" key="1">
    <citation type="journal article" date="2011" name="PLoS Pathog.">
        <title>Dynamic evolution of pathogenicity revealed by sequencing and comparative genomics of 19 Pseudomonas syringae isolates.</title>
        <authorList>
            <person name="Baltrus D.A."/>
            <person name="Nishimura M.T."/>
            <person name="Romanchuk A."/>
            <person name="Chang J.H."/>
            <person name="Mukhtar M.S."/>
            <person name="Cherkis K."/>
            <person name="Roach J."/>
            <person name="Grant S.R."/>
            <person name="Jones C.D."/>
            <person name="Dangl J.L."/>
        </authorList>
    </citation>
    <scope>NUCLEOTIDE SEQUENCE [LARGE SCALE GENOMIC DNA]</scope>
    <source>
        <strain evidence="2">race 4</strain>
    </source>
</reference>
<name>F3CJ41_PSESG</name>
<comment type="caution">
    <text evidence="1">The sequence shown here is derived from an EMBL/GenBank/DDBJ whole genome shotgun (WGS) entry which is preliminary data.</text>
</comment>
<sequence>VIRATDHLNIDSVQLMGALCPFSCVRTINKKRAQ</sequence>
<dbReference type="AlphaFoldDB" id="F3CJ41"/>
<accession>F3CJ41</accession>